<dbReference type="InterPro" id="IPR036291">
    <property type="entry name" value="NAD(P)-bd_dom_sf"/>
</dbReference>
<dbReference type="AlphaFoldDB" id="A0A9P5RQK6"/>
<dbReference type="PANTHER" id="PTHR43162:SF1">
    <property type="entry name" value="PRESTALK A DIFFERENTIATION PROTEIN A"/>
    <property type="match status" value="1"/>
</dbReference>
<evidence type="ECO:0000259" key="2">
    <source>
        <dbReference type="Pfam" id="PF13460"/>
    </source>
</evidence>
<feature type="region of interest" description="Disordered" evidence="1">
    <location>
        <begin position="504"/>
        <end position="531"/>
    </location>
</feature>
<sequence>MTSTLTGNPPPAPQEPAVAITSCDTFAGQTLALALADYLEHKHKKFGDGGHRDQPLHSPQSVVPRLVCLARDKNKCGDLNKRESCKVVQISYEDPNTIAIALRGIQTVVFIAEIEPQRVDWAGRMVDAMKQEKVKRCVLISSIGTDAPDKDQLDRFRRVEDCIKKDLPRWTILRVGFPFQALFYWIPMVQDQGVLGMSIKRDMEFAPLDVTDLNRALISVTFPSKHHPGGGHDDDHGDIQKELAKLTLTGHPHTHSHIHAEHESSSANPVAPSTLVTAAGPGDGTKRHDGQTYTLTGPEIVTGPKLADELTRALHSDKEHKDKHPAPIVYKELTREEVRDYLLTLRNRSNEAIPMTTAGFQPVASFLRFLQHMTDTVKGVHHHQRPTEEEENSSSASAKVAPQGDVKTTTAVSSTAEGNDEDDLALVDAPSDEDNCPGRKSPKRGHEPVLDAPNDTKIELVLELLDYINDNRASFQSGDLEKITGKRGNNAKAFFKEHARNFRKRQPAAIDESASLSAPATTVHSEGQQQV</sequence>
<feature type="region of interest" description="Disordered" evidence="1">
    <location>
        <begin position="279"/>
        <end position="299"/>
    </location>
</feature>
<dbReference type="EMBL" id="JAAAUQ010001167">
    <property type="protein sequence ID" value="KAF9142334.1"/>
    <property type="molecule type" value="Genomic_DNA"/>
</dbReference>
<proteinExistence type="predicted"/>
<feature type="domain" description="NAD(P)-binding" evidence="2">
    <location>
        <begin position="67"/>
        <end position="176"/>
    </location>
</feature>
<feature type="region of interest" description="Disordered" evidence="1">
    <location>
        <begin position="377"/>
        <end position="451"/>
    </location>
</feature>
<accession>A0A9P5RQK6</accession>
<feature type="compositionally biased region" description="Polar residues" evidence="1">
    <location>
        <begin position="406"/>
        <end position="417"/>
    </location>
</feature>
<dbReference type="InterPro" id="IPR016040">
    <property type="entry name" value="NAD(P)-bd_dom"/>
</dbReference>
<keyword evidence="4" id="KW-1185">Reference proteome</keyword>
<name>A0A9P5RQK6_9FUNG</name>
<organism evidence="3 4">
    <name type="scientific">Linnemannia schmuckeri</name>
    <dbReference type="NCBI Taxonomy" id="64567"/>
    <lineage>
        <taxon>Eukaryota</taxon>
        <taxon>Fungi</taxon>
        <taxon>Fungi incertae sedis</taxon>
        <taxon>Mucoromycota</taxon>
        <taxon>Mortierellomycotina</taxon>
        <taxon>Mortierellomycetes</taxon>
        <taxon>Mortierellales</taxon>
        <taxon>Mortierellaceae</taxon>
        <taxon>Linnemannia</taxon>
    </lineage>
</organism>
<evidence type="ECO:0000313" key="3">
    <source>
        <dbReference type="EMBL" id="KAF9142334.1"/>
    </source>
</evidence>
<gene>
    <name evidence="3" type="ORF">BG015_000957</name>
</gene>
<feature type="compositionally biased region" description="Polar residues" evidence="1">
    <location>
        <begin position="514"/>
        <end position="531"/>
    </location>
</feature>
<dbReference type="PANTHER" id="PTHR43162">
    <property type="match status" value="1"/>
</dbReference>
<dbReference type="SUPFAM" id="SSF51735">
    <property type="entry name" value="NAD(P)-binding Rossmann-fold domains"/>
    <property type="match status" value="1"/>
</dbReference>
<dbReference type="Proteomes" id="UP000748756">
    <property type="component" value="Unassembled WGS sequence"/>
</dbReference>
<dbReference type="Gene3D" id="3.40.50.720">
    <property type="entry name" value="NAD(P)-binding Rossmann-like Domain"/>
    <property type="match status" value="1"/>
</dbReference>
<protein>
    <recommendedName>
        <fullName evidence="2">NAD(P)-binding domain-containing protein</fullName>
    </recommendedName>
</protein>
<dbReference type="OrthoDB" id="247245at2759"/>
<dbReference type="Pfam" id="PF13460">
    <property type="entry name" value="NAD_binding_10"/>
    <property type="match status" value="1"/>
</dbReference>
<dbReference type="InterPro" id="IPR051604">
    <property type="entry name" value="Ergot_Alk_Oxidoreductase"/>
</dbReference>
<reference evidence="3" key="1">
    <citation type="journal article" date="2020" name="Fungal Divers.">
        <title>Resolving the Mortierellaceae phylogeny through synthesis of multi-gene phylogenetics and phylogenomics.</title>
        <authorList>
            <person name="Vandepol N."/>
            <person name="Liber J."/>
            <person name="Desiro A."/>
            <person name="Na H."/>
            <person name="Kennedy M."/>
            <person name="Barry K."/>
            <person name="Grigoriev I.V."/>
            <person name="Miller A.N."/>
            <person name="O'Donnell K."/>
            <person name="Stajich J.E."/>
            <person name="Bonito G."/>
        </authorList>
    </citation>
    <scope>NUCLEOTIDE SEQUENCE</scope>
    <source>
        <strain evidence="3">NRRL 6426</strain>
    </source>
</reference>
<comment type="caution">
    <text evidence="3">The sequence shown here is derived from an EMBL/GenBank/DDBJ whole genome shotgun (WGS) entry which is preliminary data.</text>
</comment>
<evidence type="ECO:0000313" key="4">
    <source>
        <dbReference type="Proteomes" id="UP000748756"/>
    </source>
</evidence>
<evidence type="ECO:0000256" key="1">
    <source>
        <dbReference type="SAM" id="MobiDB-lite"/>
    </source>
</evidence>
<feature type="compositionally biased region" description="Acidic residues" evidence="1">
    <location>
        <begin position="418"/>
        <end position="435"/>
    </location>
</feature>